<comment type="caution">
    <text evidence="2">The sequence shown here is derived from an EMBL/GenBank/DDBJ whole genome shotgun (WGS) entry which is preliminary data.</text>
</comment>
<dbReference type="EMBL" id="QXWK01000043">
    <property type="protein sequence ID" value="NBH62924.1"/>
    <property type="molecule type" value="Genomic_DNA"/>
</dbReference>
<organism evidence="2 3">
    <name type="scientific">Anaerotruncus colihominis</name>
    <dbReference type="NCBI Taxonomy" id="169435"/>
    <lineage>
        <taxon>Bacteria</taxon>
        <taxon>Bacillati</taxon>
        <taxon>Bacillota</taxon>
        <taxon>Clostridia</taxon>
        <taxon>Eubacteriales</taxon>
        <taxon>Oscillospiraceae</taxon>
        <taxon>Anaerotruncus</taxon>
    </lineage>
</organism>
<evidence type="ECO:0000256" key="1">
    <source>
        <dbReference type="SAM" id="Phobius"/>
    </source>
</evidence>
<evidence type="ECO:0000313" key="2">
    <source>
        <dbReference type="EMBL" id="NBH62924.1"/>
    </source>
</evidence>
<dbReference type="AlphaFoldDB" id="A0A845QND8"/>
<keyword evidence="1" id="KW-0472">Membrane</keyword>
<keyword evidence="1" id="KW-0812">Transmembrane</keyword>
<gene>
    <name evidence="2" type="ORF">D0435_14875</name>
</gene>
<keyword evidence="1" id="KW-1133">Transmembrane helix</keyword>
<evidence type="ECO:0000313" key="3">
    <source>
        <dbReference type="Proteomes" id="UP000446866"/>
    </source>
</evidence>
<keyword evidence="3" id="KW-1185">Reference proteome</keyword>
<proteinExistence type="predicted"/>
<sequence length="71" mass="8365">MTKAPETFGGKHNNGYDIILKMKNIRPMPSFFNKILRKDGMDCILIRLAVFILHFFKKFLLFSAKRIFVSR</sequence>
<reference evidence="2 3" key="1">
    <citation type="submission" date="2018-08" db="EMBL/GenBank/DDBJ databases">
        <title>Murine metabolic-syndrome-specific gut microbial biobank.</title>
        <authorList>
            <person name="Liu C."/>
        </authorList>
    </citation>
    <scope>NUCLEOTIDE SEQUENCE [LARGE SCALE GENOMIC DNA]</scope>
    <source>
        <strain evidence="2 3">28</strain>
    </source>
</reference>
<feature type="transmembrane region" description="Helical" evidence="1">
    <location>
        <begin position="44"/>
        <end position="62"/>
    </location>
</feature>
<accession>A0A845QND8</accession>
<protein>
    <submittedName>
        <fullName evidence="2">Uncharacterized protein</fullName>
    </submittedName>
</protein>
<dbReference type="Proteomes" id="UP000446866">
    <property type="component" value="Unassembled WGS sequence"/>
</dbReference>
<name>A0A845QND8_9FIRM</name>